<dbReference type="GO" id="GO:0006281">
    <property type="term" value="P:DNA repair"/>
    <property type="evidence" value="ECO:0007669"/>
    <property type="project" value="UniProtKB-KW"/>
</dbReference>
<dbReference type="eggNOG" id="COG0272">
    <property type="taxonomic scope" value="Bacteria"/>
</dbReference>
<comment type="catalytic activity">
    <reaction evidence="13 15 16">
        <text>NAD(+) + (deoxyribonucleotide)n-3'-hydroxyl + 5'-phospho-(deoxyribonucleotide)m = (deoxyribonucleotide)n+m + AMP + beta-nicotinamide D-nucleotide.</text>
        <dbReference type="EC" id="6.5.1.2"/>
    </reaction>
</comment>
<evidence type="ECO:0000256" key="16">
    <source>
        <dbReference type="RuleBase" id="RU000618"/>
    </source>
</evidence>
<dbReference type="SUPFAM" id="SSF56091">
    <property type="entry name" value="DNA ligase/mRNA capping enzyme, catalytic domain"/>
    <property type="match status" value="1"/>
</dbReference>
<dbReference type="HAMAP" id="MF_01588">
    <property type="entry name" value="DNA_ligase_A"/>
    <property type="match status" value="1"/>
</dbReference>
<sequence>MHTEPVPIAKPADAAPDDVPADIRARVQTLRAELLAHNRAYYEEDAPTVEDSVYDGLFLELQQLEARWPALLTPDSPTQRVGSAPSAGFGTVTHRVPMRSLSNAFSEADVLAFDRRLKSLLGVTEDFAFSATPKLDGLAATLRYEHGRLVQGATRGDGVTGENITANLRTVRGVPAQLSGPAPEVLEVRGEVLMLKEDFLALNRAQEARGDKLFANPRNAAAGSLRQLDARVTASRPLTFYAYGIGEVSDPDQVPASQHGMLVWLGTLGFLPPPGAERVQGVSALLDYYRHTGSVRATLPYAIDGVVYQLDDRHLQEQAGFVARAPRFALAHKYAAEEAVTTLQDIFVQVGRTGVLTPVARLEPVFVGGVNVSNATLHNEDEVRRKHLLIGDRVIVRRAGDVIPEVVGVVLDQRPADAREFRMPSQCPVCGSAVQRLPSEANWRCVGGLFCSAQRKRALWHFAHRRAMDIDGLGDVLVEQLVDGNLVHEPADLYRLDAATLQALPRMGEKSAANLLAAIDGSRHPSLERFLFALGIRAVGEEAARVLARAFGDLEGFLAADWATLLEEKAATLKENERRRSRGERPLPVPLDGIGPEIIGSVSAFLGEAHNRDSIAHLRAVGVEPRPVQGARSAARPGVPSFGQGELALAAQDGQPRGADPTTVDASAVDGVASPGVMDETSGAGEAVPPGLDAATWAAAVARQPFAGQSIVVTGTLEHLSRDQAEAMIRALGGKPAGSVSGRTAFVVAGENAGSKLTKARSLGISVLAEADFFNKIGN</sequence>
<dbReference type="PIRSF" id="PIRSF001604">
    <property type="entry name" value="LigA"/>
    <property type="match status" value="1"/>
</dbReference>
<dbReference type="Gene3D" id="2.40.50.140">
    <property type="entry name" value="Nucleic acid-binding proteins"/>
    <property type="match status" value="1"/>
</dbReference>
<dbReference type="Pfam" id="PF01653">
    <property type="entry name" value="DNA_ligase_aden"/>
    <property type="match status" value="1"/>
</dbReference>
<dbReference type="Pfam" id="PF12826">
    <property type="entry name" value="HHH_2"/>
    <property type="match status" value="1"/>
</dbReference>
<dbReference type="Pfam" id="PF03119">
    <property type="entry name" value="DNA_ligase_ZBD"/>
    <property type="match status" value="1"/>
</dbReference>
<dbReference type="InterPro" id="IPR018239">
    <property type="entry name" value="DNA_ligase_AS"/>
</dbReference>
<dbReference type="Gene3D" id="6.20.10.30">
    <property type="match status" value="1"/>
</dbReference>
<dbReference type="Pfam" id="PF14520">
    <property type="entry name" value="HHH_5"/>
    <property type="match status" value="1"/>
</dbReference>
<dbReference type="FunFam" id="1.10.150.20:FF:000007">
    <property type="entry name" value="DNA ligase"/>
    <property type="match status" value="1"/>
</dbReference>
<name>E7RVY7_9BURK</name>
<keyword evidence="4 15" id="KW-0436">Ligase</keyword>
<evidence type="ECO:0000256" key="5">
    <source>
        <dbReference type="ARBA" id="ARBA00022705"/>
    </source>
</evidence>
<comment type="cofactor">
    <cofactor evidence="15">
        <name>Mg(2+)</name>
        <dbReference type="ChEBI" id="CHEBI:18420"/>
    </cofactor>
    <cofactor evidence="15">
        <name>Mn(2+)</name>
        <dbReference type="ChEBI" id="CHEBI:29035"/>
    </cofactor>
</comment>
<feature type="binding site" evidence="15">
    <location>
        <position position="427"/>
    </location>
    <ligand>
        <name>Zn(2+)</name>
        <dbReference type="ChEBI" id="CHEBI:29105"/>
    </ligand>
</feature>
<dbReference type="CDD" id="cd00114">
    <property type="entry name" value="LIGANc"/>
    <property type="match status" value="1"/>
</dbReference>
<dbReference type="InterPro" id="IPR012340">
    <property type="entry name" value="NA-bd_OB-fold"/>
</dbReference>
<dbReference type="InterPro" id="IPR001357">
    <property type="entry name" value="BRCT_dom"/>
</dbReference>
<evidence type="ECO:0000256" key="7">
    <source>
        <dbReference type="ARBA" id="ARBA00022763"/>
    </source>
</evidence>
<accession>E7RVY7</accession>
<dbReference type="InterPro" id="IPR004149">
    <property type="entry name" value="Znf_DNAligase_C4"/>
</dbReference>
<dbReference type="InterPro" id="IPR013839">
    <property type="entry name" value="DNAligase_adenylation"/>
</dbReference>
<keyword evidence="10 15" id="KW-0520">NAD</keyword>
<dbReference type="InterPro" id="IPR041663">
    <property type="entry name" value="DisA/LigA_HHH"/>
</dbReference>
<feature type="binding site" evidence="15">
    <location>
        <position position="155"/>
    </location>
    <ligand>
        <name>NAD(+)</name>
        <dbReference type="ChEBI" id="CHEBI:57540"/>
    </ligand>
</feature>
<dbReference type="GO" id="GO:0003677">
    <property type="term" value="F:DNA binding"/>
    <property type="evidence" value="ECO:0007669"/>
    <property type="project" value="InterPro"/>
</dbReference>
<dbReference type="InterPro" id="IPR010994">
    <property type="entry name" value="RuvA_2-like"/>
</dbReference>
<keyword evidence="11 15" id="KW-0234">DNA repair</keyword>
<evidence type="ECO:0000313" key="20">
    <source>
        <dbReference type="Proteomes" id="UP000011021"/>
    </source>
</evidence>
<comment type="caution">
    <text evidence="15">Lacks conserved residue(s) required for the propagation of feature annotation.</text>
</comment>
<dbReference type="EC" id="6.5.1.2" evidence="2 15"/>
<dbReference type="Pfam" id="PF03120">
    <property type="entry name" value="OB_DNA_ligase"/>
    <property type="match status" value="1"/>
</dbReference>
<keyword evidence="12 15" id="KW-0464">Manganese</keyword>
<proteinExistence type="inferred from homology"/>
<dbReference type="GO" id="GO:0006260">
    <property type="term" value="P:DNA replication"/>
    <property type="evidence" value="ECO:0007669"/>
    <property type="project" value="UniProtKB-KW"/>
</dbReference>
<dbReference type="Gene3D" id="1.10.150.20">
    <property type="entry name" value="5' to 3' exonuclease, C-terminal subdomain"/>
    <property type="match status" value="2"/>
</dbReference>
<evidence type="ECO:0000259" key="18">
    <source>
        <dbReference type="PROSITE" id="PS50172"/>
    </source>
</evidence>
<evidence type="ECO:0000256" key="3">
    <source>
        <dbReference type="ARBA" id="ARBA00013308"/>
    </source>
</evidence>
<dbReference type="Gene3D" id="3.40.50.10190">
    <property type="entry name" value="BRCT domain"/>
    <property type="match status" value="1"/>
</dbReference>
<dbReference type="SUPFAM" id="SSF47781">
    <property type="entry name" value="RuvA domain 2-like"/>
    <property type="match status" value="1"/>
</dbReference>
<dbReference type="Gene3D" id="3.30.470.30">
    <property type="entry name" value="DNA ligase/mRNA capping enzyme"/>
    <property type="match status" value="1"/>
</dbReference>
<dbReference type="PROSITE" id="PS50172">
    <property type="entry name" value="BRCT"/>
    <property type="match status" value="1"/>
</dbReference>
<dbReference type="GO" id="GO:0005829">
    <property type="term" value="C:cytosol"/>
    <property type="evidence" value="ECO:0007669"/>
    <property type="project" value="TreeGrafter"/>
</dbReference>
<dbReference type="InterPro" id="IPR013840">
    <property type="entry name" value="DNAligase_N"/>
</dbReference>
<dbReference type="SUPFAM" id="SSF52113">
    <property type="entry name" value="BRCT domain"/>
    <property type="match status" value="1"/>
</dbReference>
<dbReference type="STRING" id="887898.HMPREF0551_0958"/>
<dbReference type="HOGENOM" id="CLU_007764_2_1_4"/>
<comment type="function">
    <text evidence="1 15">DNA ligase that catalyzes the formation of phosphodiester linkages between 5'-phosphoryl and 3'-hydroxyl groups in double-stranded DNA using NAD as a coenzyme and as the energy source for the reaction. It is essential for DNA replication and repair of damaged DNA.</text>
</comment>
<dbReference type="AlphaFoldDB" id="E7RVY7"/>
<evidence type="ECO:0000256" key="10">
    <source>
        <dbReference type="ARBA" id="ARBA00023027"/>
    </source>
</evidence>
<evidence type="ECO:0000256" key="8">
    <source>
        <dbReference type="ARBA" id="ARBA00022833"/>
    </source>
</evidence>
<dbReference type="SUPFAM" id="SSF50249">
    <property type="entry name" value="Nucleic acid-binding proteins"/>
    <property type="match status" value="1"/>
</dbReference>
<evidence type="ECO:0000256" key="13">
    <source>
        <dbReference type="ARBA" id="ARBA00034005"/>
    </source>
</evidence>
<dbReference type="NCBIfam" id="NF005932">
    <property type="entry name" value="PRK07956.1"/>
    <property type="match status" value="1"/>
</dbReference>
<dbReference type="PROSITE" id="PS01056">
    <property type="entry name" value="DNA_LIGASE_N2"/>
    <property type="match status" value="1"/>
</dbReference>
<dbReference type="InterPro" id="IPR001679">
    <property type="entry name" value="DNA_ligase"/>
</dbReference>
<dbReference type="PANTHER" id="PTHR23389">
    <property type="entry name" value="CHROMOSOME TRANSMISSION FIDELITY FACTOR 18"/>
    <property type="match status" value="1"/>
</dbReference>
<feature type="binding site" evidence="15">
    <location>
        <position position="191"/>
    </location>
    <ligand>
        <name>NAD(+)</name>
        <dbReference type="ChEBI" id="CHEBI:57540"/>
    </ligand>
</feature>
<feature type="active site" description="N6-AMP-lysine intermediate" evidence="15">
    <location>
        <position position="134"/>
    </location>
</feature>
<dbReference type="PANTHER" id="PTHR23389:SF9">
    <property type="entry name" value="DNA LIGASE"/>
    <property type="match status" value="1"/>
</dbReference>
<evidence type="ECO:0000256" key="17">
    <source>
        <dbReference type="SAM" id="MobiDB-lite"/>
    </source>
</evidence>
<comment type="caution">
    <text evidence="19">The sequence shown here is derived from an EMBL/GenBank/DDBJ whole genome shotgun (WGS) entry which is preliminary data.</text>
</comment>
<dbReference type="Gene3D" id="1.10.287.610">
    <property type="entry name" value="Helix hairpin bin"/>
    <property type="match status" value="1"/>
</dbReference>
<evidence type="ECO:0000256" key="14">
    <source>
        <dbReference type="ARBA" id="ARBA00060881"/>
    </source>
</evidence>
<dbReference type="GO" id="GO:0046872">
    <property type="term" value="F:metal ion binding"/>
    <property type="evidence" value="ECO:0007669"/>
    <property type="project" value="UniProtKB-KW"/>
</dbReference>
<dbReference type="NCBIfam" id="TIGR00575">
    <property type="entry name" value="dnlj"/>
    <property type="match status" value="1"/>
</dbReference>
<dbReference type="RefSeq" id="WP_005673155.1">
    <property type="nucleotide sequence ID" value="NZ_CP146288.1"/>
</dbReference>
<keyword evidence="5 15" id="KW-0235">DNA replication</keyword>
<dbReference type="InterPro" id="IPR004150">
    <property type="entry name" value="NAD_DNA_ligase_OB"/>
</dbReference>
<feature type="domain" description="BRCT" evidence="18">
    <location>
        <begin position="701"/>
        <end position="779"/>
    </location>
</feature>
<evidence type="ECO:0000313" key="19">
    <source>
        <dbReference type="EMBL" id="EFV95470.1"/>
    </source>
</evidence>
<comment type="similarity">
    <text evidence="14 15">Belongs to the NAD-dependent DNA ligase family. LigA subfamily.</text>
</comment>
<evidence type="ECO:0000256" key="11">
    <source>
        <dbReference type="ARBA" id="ARBA00023204"/>
    </source>
</evidence>
<protein>
    <recommendedName>
        <fullName evidence="3 15">DNA ligase</fullName>
        <ecNumber evidence="2 15">6.5.1.2</ecNumber>
    </recommendedName>
    <alternativeName>
        <fullName evidence="15">Polydeoxyribonucleotide synthase [NAD(+)]</fullName>
    </alternativeName>
</protein>
<evidence type="ECO:0000256" key="4">
    <source>
        <dbReference type="ARBA" id="ARBA00022598"/>
    </source>
</evidence>
<keyword evidence="7 15" id="KW-0227">DNA damage</keyword>
<reference evidence="19 20" key="1">
    <citation type="submission" date="2010-12" db="EMBL/GenBank/DDBJ databases">
        <authorList>
            <person name="Muzny D."/>
            <person name="Qin X."/>
            <person name="Deng J."/>
            <person name="Jiang H."/>
            <person name="Liu Y."/>
            <person name="Qu J."/>
            <person name="Song X.-Z."/>
            <person name="Zhang L."/>
            <person name="Thornton R."/>
            <person name="Coyle M."/>
            <person name="Francisco L."/>
            <person name="Jackson L."/>
            <person name="Javaid M."/>
            <person name="Korchina V."/>
            <person name="Kovar C."/>
            <person name="Mata R."/>
            <person name="Mathew T."/>
            <person name="Ngo R."/>
            <person name="Nguyen L."/>
            <person name="Nguyen N."/>
            <person name="Okwuonu G."/>
            <person name="Ongeri F."/>
            <person name="Pham C."/>
            <person name="Simmons D."/>
            <person name="Wilczek-Boney K."/>
            <person name="Hale W."/>
            <person name="Jakkamsetti A."/>
            <person name="Pham P."/>
            <person name="Ruth R."/>
            <person name="San Lucas F."/>
            <person name="Warren J."/>
            <person name="Zhang J."/>
            <person name="Zhao Z."/>
            <person name="Zhou C."/>
            <person name="Zhu D."/>
            <person name="Lee S."/>
            <person name="Bess C."/>
            <person name="Blankenburg K."/>
            <person name="Forbes L."/>
            <person name="Fu Q."/>
            <person name="Gubbala S."/>
            <person name="Hirani K."/>
            <person name="Jayaseelan J.C."/>
            <person name="Lara F."/>
            <person name="Munidasa M."/>
            <person name="Palculict T."/>
            <person name="Patil S."/>
            <person name="Pu L.-L."/>
            <person name="Saada N."/>
            <person name="Tang L."/>
            <person name="Weissenberger G."/>
            <person name="Zhu Y."/>
            <person name="Hemphill L."/>
            <person name="Shang Y."/>
            <person name="Youmans B."/>
            <person name="Ayvaz T."/>
            <person name="Ross M."/>
            <person name="Santibanez J."/>
            <person name="Aqrawi P."/>
            <person name="Gross S."/>
            <person name="Joshi V."/>
            <person name="Fowler G."/>
            <person name="Nazareth L."/>
            <person name="Reid J."/>
            <person name="Worley K."/>
            <person name="Petrosino J."/>
            <person name="Highlander S."/>
            <person name="Gibbs R."/>
        </authorList>
    </citation>
    <scope>NUCLEOTIDE SEQUENCE [LARGE SCALE GENOMIC DNA]</scope>
    <source>
        <strain evidence="19 20">ATCC 51599</strain>
    </source>
</reference>
<feature type="binding site" evidence="15">
    <location>
        <begin position="51"/>
        <end position="55"/>
    </location>
    <ligand>
        <name>NAD(+)</name>
        <dbReference type="ChEBI" id="CHEBI:57540"/>
    </ligand>
</feature>
<evidence type="ECO:0000256" key="6">
    <source>
        <dbReference type="ARBA" id="ARBA00022723"/>
    </source>
</evidence>
<gene>
    <name evidence="15 19" type="primary">ligA</name>
    <name evidence="19" type="ORF">HMPREF0551_0958</name>
</gene>
<feature type="binding site" evidence="15">
    <location>
        <position position="333"/>
    </location>
    <ligand>
        <name>NAD(+)</name>
        <dbReference type="ChEBI" id="CHEBI:57540"/>
    </ligand>
</feature>
<evidence type="ECO:0000256" key="12">
    <source>
        <dbReference type="ARBA" id="ARBA00023211"/>
    </source>
</evidence>
<dbReference type="EMBL" id="AEQP01000003">
    <property type="protein sequence ID" value="EFV95470.1"/>
    <property type="molecule type" value="Genomic_DNA"/>
</dbReference>
<evidence type="ECO:0000256" key="1">
    <source>
        <dbReference type="ARBA" id="ARBA00004067"/>
    </source>
</evidence>
<keyword evidence="9 15" id="KW-0460">Magnesium</keyword>
<keyword evidence="8 15" id="KW-0862">Zinc</keyword>
<dbReference type="InterPro" id="IPR036420">
    <property type="entry name" value="BRCT_dom_sf"/>
</dbReference>
<keyword evidence="20" id="KW-1185">Reference proteome</keyword>
<dbReference type="Pfam" id="PF00533">
    <property type="entry name" value="BRCT"/>
    <property type="match status" value="1"/>
</dbReference>
<feature type="compositionally biased region" description="Low complexity" evidence="17">
    <location>
        <begin position="1"/>
        <end position="14"/>
    </location>
</feature>
<dbReference type="CDD" id="cd17748">
    <property type="entry name" value="BRCT_DNA_ligase_like"/>
    <property type="match status" value="1"/>
</dbReference>
<dbReference type="SMART" id="SM00532">
    <property type="entry name" value="LIGANc"/>
    <property type="match status" value="1"/>
</dbReference>
<dbReference type="InterPro" id="IPR033136">
    <property type="entry name" value="DNA_ligase_CS"/>
</dbReference>
<dbReference type="FunFam" id="2.40.50.140:FF:000012">
    <property type="entry name" value="DNA ligase"/>
    <property type="match status" value="1"/>
</dbReference>
<organism evidence="19 20">
    <name type="scientific">Lautropia mirabilis ATCC 51599</name>
    <dbReference type="NCBI Taxonomy" id="887898"/>
    <lineage>
        <taxon>Bacteria</taxon>
        <taxon>Pseudomonadati</taxon>
        <taxon>Pseudomonadota</taxon>
        <taxon>Betaproteobacteria</taxon>
        <taxon>Burkholderiales</taxon>
        <taxon>Burkholderiaceae</taxon>
        <taxon>Lautropia</taxon>
    </lineage>
</organism>
<keyword evidence="6 15" id="KW-0479">Metal-binding</keyword>
<dbReference type="Proteomes" id="UP000011021">
    <property type="component" value="Unassembled WGS sequence"/>
</dbReference>
<dbReference type="PROSITE" id="PS01055">
    <property type="entry name" value="DNA_LIGASE_N1"/>
    <property type="match status" value="1"/>
</dbReference>
<dbReference type="InterPro" id="IPR003583">
    <property type="entry name" value="Hlx-hairpin-Hlx_DNA-bd_motif"/>
</dbReference>
<feature type="binding site" evidence="15">
    <location>
        <begin position="100"/>
        <end position="101"/>
    </location>
    <ligand>
        <name>NAD(+)</name>
        <dbReference type="ChEBI" id="CHEBI:57540"/>
    </ligand>
</feature>
<evidence type="ECO:0000256" key="15">
    <source>
        <dbReference type="HAMAP-Rule" id="MF_01588"/>
    </source>
</evidence>
<evidence type="ECO:0000256" key="9">
    <source>
        <dbReference type="ARBA" id="ARBA00022842"/>
    </source>
</evidence>
<evidence type="ECO:0000256" key="2">
    <source>
        <dbReference type="ARBA" id="ARBA00012722"/>
    </source>
</evidence>
<feature type="binding site" evidence="15">
    <location>
        <position position="451"/>
    </location>
    <ligand>
        <name>Zn(2+)</name>
        <dbReference type="ChEBI" id="CHEBI:29105"/>
    </ligand>
</feature>
<dbReference type="SMART" id="SM00292">
    <property type="entry name" value="BRCT"/>
    <property type="match status" value="1"/>
</dbReference>
<feature type="region of interest" description="Disordered" evidence="17">
    <location>
        <begin position="1"/>
        <end position="20"/>
    </location>
</feature>
<dbReference type="GO" id="GO:0003911">
    <property type="term" value="F:DNA ligase (NAD+) activity"/>
    <property type="evidence" value="ECO:0007669"/>
    <property type="project" value="UniProtKB-UniRule"/>
</dbReference>
<feature type="binding site" evidence="15">
    <location>
        <position position="430"/>
    </location>
    <ligand>
        <name>Zn(2+)</name>
        <dbReference type="ChEBI" id="CHEBI:29105"/>
    </ligand>
</feature>
<dbReference type="SMART" id="SM00278">
    <property type="entry name" value="HhH1"/>
    <property type="match status" value="2"/>
</dbReference>